<comment type="similarity">
    <text evidence="1 2">Belongs to the UPF0102 family.</text>
</comment>
<gene>
    <name evidence="3" type="ORF">ASD8599_03871</name>
</gene>
<name>A0A2R8BPA2_9RHOB</name>
<keyword evidence="4" id="KW-1185">Reference proteome</keyword>
<organism evidence="3 4">
    <name type="scientific">Ascidiaceihabitans donghaensis</name>
    <dbReference type="NCBI Taxonomy" id="1510460"/>
    <lineage>
        <taxon>Bacteria</taxon>
        <taxon>Pseudomonadati</taxon>
        <taxon>Pseudomonadota</taxon>
        <taxon>Alphaproteobacteria</taxon>
        <taxon>Rhodobacterales</taxon>
        <taxon>Paracoccaceae</taxon>
        <taxon>Ascidiaceihabitans</taxon>
    </lineage>
</organism>
<dbReference type="PANTHER" id="PTHR34039">
    <property type="entry name" value="UPF0102 PROTEIN YRAN"/>
    <property type="match status" value="1"/>
</dbReference>
<dbReference type="Pfam" id="PF02021">
    <property type="entry name" value="UPF0102"/>
    <property type="match status" value="1"/>
</dbReference>
<dbReference type="InterPro" id="IPR011856">
    <property type="entry name" value="tRNA_endonuc-like_dom_sf"/>
</dbReference>
<evidence type="ECO:0000313" key="4">
    <source>
        <dbReference type="Proteomes" id="UP000244880"/>
    </source>
</evidence>
<evidence type="ECO:0000313" key="3">
    <source>
        <dbReference type="EMBL" id="SPH27405.1"/>
    </source>
</evidence>
<reference evidence="3 4" key="1">
    <citation type="submission" date="2018-03" db="EMBL/GenBank/DDBJ databases">
        <authorList>
            <person name="Keele B.F."/>
        </authorList>
    </citation>
    <scope>NUCLEOTIDE SEQUENCE [LARGE SCALE GENOMIC DNA]</scope>
    <source>
        <strain evidence="3 4">CECT 8599</strain>
    </source>
</reference>
<dbReference type="RefSeq" id="WP_108830346.1">
    <property type="nucleotide sequence ID" value="NZ_OMOR01000002.1"/>
</dbReference>
<dbReference type="HAMAP" id="MF_00048">
    <property type="entry name" value="UPF0102"/>
    <property type="match status" value="1"/>
</dbReference>
<dbReference type="Gene3D" id="3.40.1350.10">
    <property type="match status" value="1"/>
</dbReference>
<sequence>MNRHFRGKTAYHAGLSAEDRISTDYERRGCPVARRRWRGAAGEIDLIARDGDGLIFIEVKQSRSFDRAVQRVSPRQMQRIYAAAEEFLAGEPRGALTNVRFDVALVNGQGEVRIIENAFGHG</sequence>
<dbReference type="OrthoDB" id="9812968at2"/>
<protein>
    <recommendedName>
        <fullName evidence="2">UPF0102 protein ASD8599_03871</fullName>
    </recommendedName>
</protein>
<proteinExistence type="inferred from homology"/>
<dbReference type="GO" id="GO:0003676">
    <property type="term" value="F:nucleic acid binding"/>
    <property type="evidence" value="ECO:0007669"/>
    <property type="project" value="InterPro"/>
</dbReference>
<dbReference type="PANTHER" id="PTHR34039:SF1">
    <property type="entry name" value="UPF0102 PROTEIN YRAN"/>
    <property type="match status" value="1"/>
</dbReference>
<dbReference type="Proteomes" id="UP000244880">
    <property type="component" value="Unassembled WGS sequence"/>
</dbReference>
<dbReference type="EMBL" id="OMOR01000002">
    <property type="protein sequence ID" value="SPH27405.1"/>
    <property type="molecule type" value="Genomic_DNA"/>
</dbReference>
<dbReference type="AlphaFoldDB" id="A0A2R8BPA2"/>
<dbReference type="SUPFAM" id="SSF52980">
    <property type="entry name" value="Restriction endonuclease-like"/>
    <property type="match status" value="1"/>
</dbReference>
<evidence type="ECO:0000256" key="1">
    <source>
        <dbReference type="ARBA" id="ARBA00006738"/>
    </source>
</evidence>
<evidence type="ECO:0000256" key="2">
    <source>
        <dbReference type="HAMAP-Rule" id="MF_00048"/>
    </source>
</evidence>
<accession>A0A2R8BPA2</accession>
<dbReference type="InterPro" id="IPR003509">
    <property type="entry name" value="UPF0102_YraN-like"/>
</dbReference>
<dbReference type="InterPro" id="IPR011335">
    <property type="entry name" value="Restrct_endonuc-II-like"/>
</dbReference>